<sequence>MARRFRGSETYRMDAKGRVSIPAPFRRVIEAGDPDWSPDKRPNIVIVYGGPERNWLEVYTMEAVYEIDEQIDMMQRGTQERAEIEELMYAQSHQTEIDPDGRLVLPQKLREKIGLKSDVYFASAGTSFRIWDPETYAAEQASVAAERAQTRPPHYDPLINLPKLGGSQ</sequence>
<comment type="subunit">
    <text evidence="7">Forms oligomers.</text>
</comment>
<dbReference type="GO" id="GO:0000976">
    <property type="term" value="F:transcription cis-regulatory region binding"/>
    <property type="evidence" value="ECO:0007669"/>
    <property type="project" value="TreeGrafter"/>
</dbReference>
<gene>
    <name evidence="7" type="primary">mraZ</name>
    <name evidence="10" type="ORF">CG50_14085</name>
</gene>
<dbReference type="InterPro" id="IPR037914">
    <property type="entry name" value="SpoVT-AbrB_sf"/>
</dbReference>
<dbReference type="GO" id="GO:2000143">
    <property type="term" value="P:negative regulation of DNA-templated transcription initiation"/>
    <property type="evidence" value="ECO:0007669"/>
    <property type="project" value="TreeGrafter"/>
</dbReference>
<dbReference type="PANTHER" id="PTHR34701:SF1">
    <property type="entry name" value="TRANSCRIPTIONAL REGULATOR MRAZ"/>
    <property type="match status" value="1"/>
</dbReference>
<name>A0A086Y193_9RHOB</name>
<dbReference type="InterPro" id="IPR038619">
    <property type="entry name" value="MraZ_sf"/>
</dbReference>
<evidence type="ECO:0000256" key="2">
    <source>
        <dbReference type="ARBA" id="ARBA00022490"/>
    </source>
</evidence>
<evidence type="ECO:0000256" key="6">
    <source>
        <dbReference type="ARBA" id="ARBA00023163"/>
    </source>
</evidence>
<evidence type="ECO:0000256" key="1">
    <source>
        <dbReference type="ARBA" id="ARBA00013860"/>
    </source>
</evidence>
<comment type="subcellular location">
    <subcellularLocation>
        <location evidence="7">Cytoplasm</location>
        <location evidence="7">Nucleoid</location>
    </subcellularLocation>
</comment>
<dbReference type="InterPro" id="IPR003444">
    <property type="entry name" value="MraZ"/>
</dbReference>
<reference evidence="10 11" key="1">
    <citation type="submission" date="2014-03" db="EMBL/GenBank/DDBJ databases">
        <title>Genome of Paenirhodobacter enshiensis DW2-9.</title>
        <authorList>
            <person name="Wang D."/>
            <person name="Wang G."/>
        </authorList>
    </citation>
    <scope>NUCLEOTIDE SEQUENCE [LARGE SCALE GENOMIC DNA]</scope>
    <source>
        <strain evidence="10 11">DW2-9</strain>
    </source>
</reference>
<dbReference type="EMBL" id="JFZB01000007">
    <property type="protein sequence ID" value="KFI28043.1"/>
    <property type="molecule type" value="Genomic_DNA"/>
</dbReference>
<protein>
    <recommendedName>
        <fullName evidence="1 7">Transcriptional regulator MraZ</fullName>
    </recommendedName>
</protein>
<dbReference type="eggNOG" id="COG2001">
    <property type="taxonomic scope" value="Bacteria"/>
</dbReference>
<keyword evidence="6 7" id="KW-0804">Transcription</keyword>
<dbReference type="RefSeq" id="WP_081880293.1">
    <property type="nucleotide sequence ID" value="NZ_JAYRMG010000010.1"/>
</dbReference>
<dbReference type="SUPFAM" id="SSF89447">
    <property type="entry name" value="AbrB/MazE/MraZ-like"/>
    <property type="match status" value="1"/>
</dbReference>
<dbReference type="STRING" id="1105367.CG50_14085"/>
<evidence type="ECO:0000259" key="9">
    <source>
        <dbReference type="PROSITE" id="PS51740"/>
    </source>
</evidence>
<comment type="similarity">
    <text evidence="7">Belongs to the MraZ family.</text>
</comment>
<dbReference type="CDD" id="cd16320">
    <property type="entry name" value="MraZ_N"/>
    <property type="match status" value="1"/>
</dbReference>
<evidence type="ECO:0000256" key="8">
    <source>
        <dbReference type="SAM" id="MobiDB-lite"/>
    </source>
</evidence>
<comment type="caution">
    <text evidence="10">The sequence shown here is derived from an EMBL/GenBank/DDBJ whole genome shotgun (WGS) entry which is preliminary data.</text>
</comment>
<evidence type="ECO:0000256" key="5">
    <source>
        <dbReference type="ARBA" id="ARBA00023125"/>
    </source>
</evidence>
<keyword evidence="11" id="KW-1185">Reference proteome</keyword>
<dbReference type="Pfam" id="PF02381">
    <property type="entry name" value="MraZ"/>
    <property type="match status" value="1"/>
</dbReference>
<dbReference type="GO" id="GO:0005737">
    <property type="term" value="C:cytoplasm"/>
    <property type="evidence" value="ECO:0007669"/>
    <property type="project" value="UniProtKB-UniRule"/>
</dbReference>
<evidence type="ECO:0000313" key="11">
    <source>
        <dbReference type="Proteomes" id="UP000028824"/>
    </source>
</evidence>
<evidence type="ECO:0000313" key="10">
    <source>
        <dbReference type="EMBL" id="KFI28043.1"/>
    </source>
</evidence>
<dbReference type="InterPro" id="IPR035642">
    <property type="entry name" value="MraZ_N"/>
</dbReference>
<dbReference type="Gene3D" id="3.40.1550.20">
    <property type="entry name" value="Transcriptional regulator MraZ domain"/>
    <property type="match status" value="1"/>
</dbReference>
<dbReference type="InterPro" id="IPR035644">
    <property type="entry name" value="MraZ_C"/>
</dbReference>
<dbReference type="NCBIfam" id="NF001476">
    <property type="entry name" value="PRK00326.2-2"/>
    <property type="match status" value="1"/>
</dbReference>
<evidence type="ECO:0000256" key="4">
    <source>
        <dbReference type="ARBA" id="ARBA00023015"/>
    </source>
</evidence>
<dbReference type="PANTHER" id="PTHR34701">
    <property type="entry name" value="TRANSCRIPTIONAL REGULATOR MRAZ"/>
    <property type="match status" value="1"/>
</dbReference>
<dbReference type="CDD" id="cd16321">
    <property type="entry name" value="MraZ_C"/>
    <property type="match status" value="1"/>
</dbReference>
<feature type="region of interest" description="Disordered" evidence="8">
    <location>
        <begin position="147"/>
        <end position="168"/>
    </location>
</feature>
<dbReference type="AlphaFoldDB" id="A0A086Y193"/>
<dbReference type="GO" id="GO:0003700">
    <property type="term" value="F:DNA-binding transcription factor activity"/>
    <property type="evidence" value="ECO:0007669"/>
    <property type="project" value="UniProtKB-UniRule"/>
</dbReference>
<organism evidence="10 11">
    <name type="scientific">Paenirhodobacter enshiensis</name>
    <dbReference type="NCBI Taxonomy" id="1105367"/>
    <lineage>
        <taxon>Bacteria</taxon>
        <taxon>Pseudomonadati</taxon>
        <taxon>Pseudomonadota</taxon>
        <taxon>Alphaproteobacteria</taxon>
        <taxon>Rhodobacterales</taxon>
        <taxon>Rhodobacter group</taxon>
        <taxon>Paenirhodobacter</taxon>
    </lineage>
</organism>
<dbReference type="PROSITE" id="PS51740">
    <property type="entry name" value="SPOVT_ABRB"/>
    <property type="match status" value="2"/>
</dbReference>
<evidence type="ECO:0000256" key="7">
    <source>
        <dbReference type="HAMAP-Rule" id="MF_01008"/>
    </source>
</evidence>
<proteinExistence type="inferred from homology"/>
<feature type="domain" description="SpoVT-AbrB" evidence="9">
    <location>
        <begin position="92"/>
        <end position="135"/>
    </location>
</feature>
<keyword evidence="4 7" id="KW-0805">Transcription regulation</keyword>
<dbReference type="HAMAP" id="MF_01008">
    <property type="entry name" value="MraZ"/>
    <property type="match status" value="1"/>
</dbReference>
<keyword evidence="2 7" id="KW-0963">Cytoplasm</keyword>
<dbReference type="GO" id="GO:0009295">
    <property type="term" value="C:nucleoid"/>
    <property type="evidence" value="ECO:0007669"/>
    <property type="project" value="UniProtKB-SubCell"/>
</dbReference>
<feature type="domain" description="SpoVT-AbrB" evidence="9">
    <location>
        <begin position="8"/>
        <end position="63"/>
    </location>
</feature>
<keyword evidence="5 7" id="KW-0238">DNA-binding</keyword>
<dbReference type="InterPro" id="IPR007159">
    <property type="entry name" value="SpoVT-AbrB_dom"/>
</dbReference>
<accession>A0A086Y193</accession>
<evidence type="ECO:0000256" key="3">
    <source>
        <dbReference type="ARBA" id="ARBA00022737"/>
    </source>
</evidence>
<dbReference type="InterPro" id="IPR020603">
    <property type="entry name" value="MraZ_dom"/>
</dbReference>
<dbReference type="Proteomes" id="UP000028824">
    <property type="component" value="Unassembled WGS sequence"/>
</dbReference>
<keyword evidence="3" id="KW-0677">Repeat</keyword>